<dbReference type="PANTHER" id="PTHR45453">
    <property type="entry name" value="PHOSPHATE REGULON SENSOR PROTEIN PHOR"/>
    <property type="match status" value="1"/>
</dbReference>
<comment type="caution">
    <text evidence="16">The sequence shown here is derived from an EMBL/GenBank/DDBJ whole genome shotgun (WGS) entry which is preliminary data.</text>
</comment>
<dbReference type="RefSeq" id="WP_377770331.1">
    <property type="nucleotide sequence ID" value="NZ_JBHUHO010000015.1"/>
</dbReference>
<keyword evidence="8 16" id="KW-0418">Kinase</keyword>
<evidence type="ECO:0000256" key="2">
    <source>
        <dbReference type="ARBA" id="ARBA00004651"/>
    </source>
</evidence>
<keyword evidence="4" id="KW-1003">Cell membrane</keyword>
<dbReference type="PROSITE" id="PS50109">
    <property type="entry name" value="HIS_KIN"/>
    <property type="match status" value="1"/>
</dbReference>
<comment type="subcellular location">
    <subcellularLocation>
        <location evidence="2">Cell membrane</location>
        <topology evidence="2">Multi-pass membrane protein</topology>
    </subcellularLocation>
</comment>
<feature type="transmembrane region" description="Helical" evidence="13">
    <location>
        <begin position="33"/>
        <end position="50"/>
    </location>
</feature>
<keyword evidence="6" id="KW-0808">Transferase</keyword>
<dbReference type="InterPro" id="IPR050351">
    <property type="entry name" value="BphY/WalK/GraS-like"/>
</dbReference>
<dbReference type="SMART" id="SM00388">
    <property type="entry name" value="HisKA"/>
    <property type="match status" value="1"/>
</dbReference>
<comment type="catalytic activity">
    <reaction evidence="1">
        <text>ATP + protein L-histidine = ADP + protein N-phospho-L-histidine.</text>
        <dbReference type="EC" id="2.7.13.3"/>
    </reaction>
</comment>
<proteinExistence type="predicted"/>
<dbReference type="Gene3D" id="6.10.340.10">
    <property type="match status" value="1"/>
</dbReference>
<dbReference type="SMART" id="SM00387">
    <property type="entry name" value="HATPase_c"/>
    <property type="match status" value="1"/>
</dbReference>
<keyword evidence="5" id="KW-0597">Phosphoprotein</keyword>
<dbReference type="SUPFAM" id="SSF55874">
    <property type="entry name" value="ATPase domain of HSP90 chaperone/DNA topoisomerase II/histidine kinase"/>
    <property type="match status" value="1"/>
</dbReference>
<keyword evidence="12" id="KW-0175">Coiled coil</keyword>
<dbReference type="GO" id="GO:0016301">
    <property type="term" value="F:kinase activity"/>
    <property type="evidence" value="ECO:0007669"/>
    <property type="project" value="UniProtKB-KW"/>
</dbReference>
<evidence type="ECO:0000256" key="9">
    <source>
        <dbReference type="ARBA" id="ARBA00022840"/>
    </source>
</evidence>
<evidence type="ECO:0000256" key="13">
    <source>
        <dbReference type="SAM" id="Phobius"/>
    </source>
</evidence>
<evidence type="ECO:0000256" key="12">
    <source>
        <dbReference type="SAM" id="Coils"/>
    </source>
</evidence>
<dbReference type="PROSITE" id="PS50885">
    <property type="entry name" value="HAMP"/>
    <property type="match status" value="1"/>
</dbReference>
<keyword evidence="11 13" id="KW-0472">Membrane</keyword>
<protein>
    <recommendedName>
        <fullName evidence="3">histidine kinase</fullName>
        <ecNumber evidence="3">2.7.13.3</ecNumber>
    </recommendedName>
</protein>
<dbReference type="InterPro" id="IPR004358">
    <property type="entry name" value="Sig_transdc_His_kin-like_C"/>
</dbReference>
<evidence type="ECO:0000256" key="5">
    <source>
        <dbReference type="ARBA" id="ARBA00022553"/>
    </source>
</evidence>
<evidence type="ECO:0000313" key="16">
    <source>
        <dbReference type="EMBL" id="MFD2115302.1"/>
    </source>
</evidence>
<keyword evidence="17" id="KW-1185">Reference proteome</keyword>
<evidence type="ECO:0000256" key="10">
    <source>
        <dbReference type="ARBA" id="ARBA00023012"/>
    </source>
</evidence>
<evidence type="ECO:0000259" key="14">
    <source>
        <dbReference type="PROSITE" id="PS50109"/>
    </source>
</evidence>
<feature type="domain" description="Histidine kinase" evidence="14">
    <location>
        <begin position="119"/>
        <end position="332"/>
    </location>
</feature>
<dbReference type="SUPFAM" id="SSF47384">
    <property type="entry name" value="Homodimeric domain of signal transducing histidine kinase"/>
    <property type="match status" value="1"/>
</dbReference>
<dbReference type="InterPro" id="IPR003661">
    <property type="entry name" value="HisK_dim/P_dom"/>
</dbReference>
<dbReference type="PRINTS" id="PR00344">
    <property type="entry name" value="BCTRLSENSOR"/>
</dbReference>
<dbReference type="CDD" id="cd00082">
    <property type="entry name" value="HisKA"/>
    <property type="match status" value="1"/>
</dbReference>
<evidence type="ECO:0000256" key="1">
    <source>
        <dbReference type="ARBA" id="ARBA00000085"/>
    </source>
</evidence>
<evidence type="ECO:0000256" key="7">
    <source>
        <dbReference type="ARBA" id="ARBA00022741"/>
    </source>
</evidence>
<accession>A0ABW4YI10</accession>
<dbReference type="Gene3D" id="1.10.287.130">
    <property type="match status" value="1"/>
</dbReference>
<evidence type="ECO:0000256" key="8">
    <source>
        <dbReference type="ARBA" id="ARBA00022777"/>
    </source>
</evidence>
<dbReference type="InterPro" id="IPR036890">
    <property type="entry name" value="HATPase_C_sf"/>
</dbReference>
<feature type="coiled-coil region" evidence="12">
    <location>
        <begin position="96"/>
        <end position="123"/>
    </location>
</feature>
<dbReference type="InterPro" id="IPR003660">
    <property type="entry name" value="HAMP_dom"/>
</dbReference>
<evidence type="ECO:0000259" key="15">
    <source>
        <dbReference type="PROSITE" id="PS50885"/>
    </source>
</evidence>
<evidence type="ECO:0000256" key="11">
    <source>
        <dbReference type="ARBA" id="ARBA00023136"/>
    </source>
</evidence>
<feature type="transmembrane region" description="Helical" evidence="13">
    <location>
        <begin position="7"/>
        <end position="27"/>
    </location>
</feature>
<dbReference type="InterPro" id="IPR003594">
    <property type="entry name" value="HATPase_dom"/>
</dbReference>
<evidence type="ECO:0000256" key="3">
    <source>
        <dbReference type="ARBA" id="ARBA00012438"/>
    </source>
</evidence>
<gene>
    <name evidence="16" type="ORF">ACFSJH_06090</name>
</gene>
<dbReference type="Proteomes" id="UP001597362">
    <property type="component" value="Unassembled WGS sequence"/>
</dbReference>
<dbReference type="EMBL" id="JBHUHO010000015">
    <property type="protein sequence ID" value="MFD2115302.1"/>
    <property type="molecule type" value="Genomic_DNA"/>
</dbReference>
<keyword evidence="9" id="KW-0067">ATP-binding</keyword>
<sequence length="333" mass="37674">MLRNKEYVIWLVVSVLIGSCGVVAVSFYSNNAAVWTAITVGLLVGSYSIFTRWRYKQIRLLSEFLQQIRNGNYSLDVRDHREGELSILKSDIYKMSALLSEHNEQLQIEKQKLTEAISDISHQLKTPLTSMMMMSELVADDQLPHEKRQQFAGQITAQLERIDWLVSSLLKLSKIDSGTIVFKKETIAVEQLVQQALDPIRITSELKQQTITMTGDPTLMIVCDSNWTKEALLNIVKNNVEHTPVGGQIAIRYGENPLYVEIVIEDNGVGMAKSELPYLFKRFFRGRQASENSVGIGLSMSHSIVTSQRGVIDVYSEAGKGTTFHLKFYKQHE</sequence>
<evidence type="ECO:0000256" key="6">
    <source>
        <dbReference type="ARBA" id="ARBA00022679"/>
    </source>
</evidence>
<organism evidence="16 17">
    <name type="scientific">Paenibacillus yanchengensis</name>
    <dbReference type="NCBI Taxonomy" id="2035833"/>
    <lineage>
        <taxon>Bacteria</taxon>
        <taxon>Bacillati</taxon>
        <taxon>Bacillota</taxon>
        <taxon>Bacilli</taxon>
        <taxon>Bacillales</taxon>
        <taxon>Paenibacillaceae</taxon>
        <taxon>Paenibacillus</taxon>
    </lineage>
</organism>
<dbReference type="Gene3D" id="3.30.565.10">
    <property type="entry name" value="Histidine kinase-like ATPase, C-terminal domain"/>
    <property type="match status" value="1"/>
</dbReference>
<keyword evidence="10" id="KW-0902">Two-component regulatory system</keyword>
<evidence type="ECO:0000256" key="4">
    <source>
        <dbReference type="ARBA" id="ARBA00022475"/>
    </source>
</evidence>
<dbReference type="PANTHER" id="PTHR45453:SF1">
    <property type="entry name" value="PHOSPHATE REGULON SENSOR PROTEIN PHOR"/>
    <property type="match status" value="1"/>
</dbReference>
<keyword evidence="13" id="KW-1133">Transmembrane helix</keyword>
<dbReference type="PROSITE" id="PS51257">
    <property type="entry name" value="PROKAR_LIPOPROTEIN"/>
    <property type="match status" value="1"/>
</dbReference>
<dbReference type="Pfam" id="PF02518">
    <property type="entry name" value="HATPase_c"/>
    <property type="match status" value="1"/>
</dbReference>
<keyword evidence="7" id="KW-0547">Nucleotide-binding</keyword>
<reference evidence="17" key="1">
    <citation type="journal article" date="2019" name="Int. J. Syst. Evol. Microbiol.">
        <title>The Global Catalogue of Microorganisms (GCM) 10K type strain sequencing project: providing services to taxonomists for standard genome sequencing and annotation.</title>
        <authorList>
            <consortium name="The Broad Institute Genomics Platform"/>
            <consortium name="The Broad Institute Genome Sequencing Center for Infectious Disease"/>
            <person name="Wu L."/>
            <person name="Ma J."/>
        </authorList>
    </citation>
    <scope>NUCLEOTIDE SEQUENCE [LARGE SCALE GENOMIC DNA]</scope>
    <source>
        <strain evidence="17">GH52</strain>
    </source>
</reference>
<evidence type="ECO:0000313" key="17">
    <source>
        <dbReference type="Proteomes" id="UP001597362"/>
    </source>
</evidence>
<dbReference type="Pfam" id="PF00512">
    <property type="entry name" value="HisKA"/>
    <property type="match status" value="1"/>
</dbReference>
<name>A0ABW4YI10_9BACL</name>
<dbReference type="InterPro" id="IPR005467">
    <property type="entry name" value="His_kinase_dom"/>
</dbReference>
<dbReference type="EC" id="2.7.13.3" evidence="3"/>
<feature type="domain" description="HAMP" evidence="15">
    <location>
        <begin position="52"/>
        <end position="104"/>
    </location>
</feature>
<dbReference type="InterPro" id="IPR036097">
    <property type="entry name" value="HisK_dim/P_sf"/>
</dbReference>
<keyword evidence="13" id="KW-0812">Transmembrane</keyword>